<dbReference type="InterPro" id="IPR009009">
    <property type="entry name" value="RlpA-like_DPBB"/>
</dbReference>
<feature type="compositionally biased region" description="Low complexity" evidence="6">
    <location>
        <begin position="200"/>
        <end position="213"/>
    </location>
</feature>
<feature type="signal peptide" evidence="7">
    <location>
        <begin position="1"/>
        <end position="23"/>
    </location>
</feature>
<feature type="region of interest" description="Disordered" evidence="6">
    <location>
        <begin position="187"/>
        <end position="254"/>
    </location>
</feature>
<evidence type="ECO:0000256" key="7">
    <source>
        <dbReference type="SAM" id="SignalP"/>
    </source>
</evidence>
<dbReference type="NCBIfam" id="TIGR00413">
    <property type="entry name" value="rlpA"/>
    <property type="match status" value="1"/>
</dbReference>
<dbReference type="Proteomes" id="UP001595462">
    <property type="component" value="Unassembled WGS sequence"/>
</dbReference>
<name>A0ABV7EQD1_9GAMM</name>
<reference evidence="10" key="1">
    <citation type="journal article" date="2019" name="Int. J. Syst. Evol. Microbiol.">
        <title>The Global Catalogue of Microorganisms (GCM) 10K type strain sequencing project: providing services to taxonomists for standard genome sequencing and annotation.</title>
        <authorList>
            <consortium name="The Broad Institute Genomics Platform"/>
            <consortium name="The Broad Institute Genome Sequencing Center for Infectious Disease"/>
            <person name="Wu L."/>
            <person name="Ma J."/>
        </authorList>
    </citation>
    <scope>NUCLEOTIDE SEQUENCE [LARGE SCALE GENOMIC DNA]</scope>
    <source>
        <strain evidence="10">KCTC 52640</strain>
    </source>
</reference>
<keyword evidence="2 4" id="KW-0456">Lyase</keyword>
<dbReference type="PANTHER" id="PTHR34183:SF1">
    <property type="entry name" value="ENDOLYTIC PEPTIDOGLYCAN TRANSGLYCOSYLASE RLPA"/>
    <property type="match status" value="1"/>
</dbReference>
<feature type="domain" description="SPOR" evidence="8">
    <location>
        <begin position="251"/>
        <end position="329"/>
    </location>
</feature>
<dbReference type="InterPro" id="IPR036680">
    <property type="entry name" value="SPOR-like_sf"/>
</dbReference>
<gene>
    <name evidence="4" type="primary">rlpA</name>
    <name evidence="9" type="ORF">ACFOSU_13870</name>
</gene>
<keyword evidence="1 7" id="KW-0732">Signal</keyword>
<accession>A0ABV7EQD1</accession>
<dbReference type="Pfam" id="PF03330">
    <property type="entry name" value="DPBB_1"/>
    <property type="match status" value="1"/>
</dbReference>
<evidence type="ECO:0000256" key="4">
    <source>
        <dbReference type="HAMAP-Rule" id="MF_02071"/>
    </source>
</evidence>
<evidence type="ECO:0000256" key="6">
    <source>
        <dbReference type="SAM" id="MobiDB-lite"/>
    </source>
</evidence>
<dbReference type="InterPro" id="IPR007730">
    <property type="entry name" value="SPOR-like_dom"/>
</dbReference>
<dbReference type="Gene3D" id="3.30.70.1070">
    <property type="entry name" value="Sporulation related repeat"/>
    <property type="match status" value="1"/>
</dbReference>
<dbReference type="SUPFAM" id="SSF110997">
    <property type="entry name" value="Sporulation related repeat"/>
    <property type="match status" value="1"/>
</dbReference>
<comment type="caution">
    <text evidence="9">The sequence shown here is derived from an EMBL/GenBank/DDBJ whole genome shotgun (WGS) entry which is preliminary data.</text>
</comment>
<evidence type="ECO:0000256" key="2">
    <source>
        <dbReference type="ARBA" id="ARBA00023239"/>
    </source>
</evidence>
<comment type="similarity">
    <text evidence="4 5">Belongs to the RlpA family.</text>
</comment>
<dbReference type="PROSITE" id="PS51257">
    <property type="entry name" value="PROKAR_LIPOPROTEIN"/>
    <property type="match status" value="1"/>
</dbReference>
<dbReference type="PANTHER" id="PTHR34183">
    <property type="entry name" value="ENDOLYTIC PEPTIDOGLYCAN TRANSGLYCOSYLASE RLPA"/>
    <property type="match status" value="1"/>
</dbReference>
<feature type="chain" id="PRO_5046398290" description="Endolytic peptidoglycan transglycosylase RlpA" evidence="7">
    <location>
        <begin position="24"/>
        <end position="329"/>
    </location>
</feature>
<keyword evidence="10" id="KW-1185">Reference proteome</keyword>
<evidence type="ECO:0000313" key="9">
    <source>
        <dbReference type="EMBL" id="MFC3104964.1"/>
    </source>
</evidence>
<comment type="function">
    <text evidence="4">Lytic transglycosylase with a strong preference for naked glycan strands that lack stem peptides.</text>
</comment>
<dbReference type="Gene3D" id="2.40.40.10">
    <property type="entry name" value="RlpA-like domain"/>
    <property type="match status" value="1"/>
</dbReference>
<dbReference type="InterPro" id="IPR036908">
    <property type="entry name" value="RlpA-like_sf"/>
</dbReference>
<keyword evidence="3 4" id="KW-0961">Cell wall biogenesis/degradation</keyword>
<keyword evidence="4" id="KW-1003">Cell membrane</keyword>
<evidence type="ECO:0000256" key="5">
    <source>
        <dbReference type="RuleBase" id="RU003495"/>
    </source>
</evidence>
<evidence type="ECO:0000256" key="3">
    <source>
        <dbReference type="ARBA" id="ARBA00023316"/>
    </source>
</evidence>
<proteinExistence type="inferred from homology"/>
<feature type="compositionally biased region" description="Low complexity" evidence="6">
    <location>
        <begin position="227"/>
        <end position="245"/>
    </location>
</feature>
<evidence type="ECO:0000259" key="8">
    <source>
        <dbReference type="PROSITE" id="PS51724"/>
    </source>
</evidence>
<dbReference type="SUPFAM" id="SSF50685">
    <property type="entry name" value="Barwin-like endoglucanases"/>
    <property type="match status" value="1"/>
</dbReference>
<dbReference type="RefSeq" id="WP_380690648.1">
    <property type="nucleotide sequence ID" value="NZ_JBHRSS010000006.1"/>
</dbReference>
<protein>
    <recommendedName>
        <fullName evidence="4">Endolytic peptidoglycan transglycosylase RlpA</fullName>
        <ecNumber evidence="4">4.2.2.-</ecNumber>
    </recommendedName>
</protein>
<keyword evidence="4" id="KW-0564">Palmitate</keyword>
<evidence type="ECO:0000256" key="1">
    <source>
        <dbReference type="ARBA" id="ARBA00022729"/>
    </source>
</evidence>
<dbReference type="InterPro" id="IPR012997">
    <property type="entry name" value="RplA"/>
</dbReference>
<dbReference type="InterPro" id="IPR034718">
    <property type="entry name" value="RlpA"/>
</dbReference>
<dbReference type="EMBL" id="JBHRSS010000006">
    <property type="protein sequence ID" value="MFC3104964.1"/>
    <property type="molecule type" value="Genomic_DNA"/>
</dbReference>
<dbReference type="PROSITE" id="PS51724">
    <property type="entry name" value="SPOR"/>
    <property type="match status" value="1"/>
</dbReference>
<keyword evidence="4" id="KW-0472">Membrane</keyword>
<sequence length="329" mass="34960">MRALRIYIGVGAAALLLAGCASGPSGGGAARSGSGGGYYQNDGPPDDENIDLDAIPDAVPRNEPLSRYGNPSSYEALGKTYYVLPSAAGFTQSGRASWYGRQFHGRRTSSGEPYNMFKMTAAHKRLPIPSYVRVTNLDNGKHVIVRVNDRGPFHDGRIIDLSYAAARRLDVVATGSAPVRIETVTPATLRAEDNQRNAQTVRASRSSTAPTSTGMANVAATEDRDTVPAARPASRPAPARPVPVANRGNAGSPDGDLYLQSGAFGSASNAQNMRARLGDAGFTRVVIVDPDTTTPLYRVRLGPFDSQRSRALTQQILSARGFAAREVDR</sequence>
<evidence type="ECO:0000313" key="10">
    <source>
        <dbReference type="Proteomes" id="UP001595462"/>
    </source>
</evidence>
<dbReference type="EC" id="4.2.2.-" evidence="4"/>
<dbReference type="HAMAP" id="MF_02071">
    <property type="entry name" value="RlpA"/>
    <property type="match status" value="1"/>
</dbReference>
<comment type="subcellular location">
    <subcellularLocation>
        <location evidence="4">Cell membrane</location>
        <topology evidence="4">Lipid-anchor</topology>
    </subcellularLocation>
</comment>
<dbReference type="CDD" id="cd22268">
    <property type="entry name" value="DPBB_RlpA-like"/>
    <property type="match status" value="1"/>
</dbReference>
<organism evidence="9 10">
    <name type="scientific">Salinisphaera aquimarina</name>
    <dbReference type="NCBI Taxonomy" id="2094031"/>
    <lineage>
        <taxon>Bacteria</taxon>
        <taxon>Pseudomonadati</taxon>
        <taxon>Pseudomonadota</taxon>
        <taxon>Gammaproteobacteria</taxon>
        <taxon>Salinisphaerales</taxon>
        <taxon>Salinisphaeraceae</taxon>
        <taxon>Salinisphaera</taxon>
    </lineage>
</organism>
<dbReference type="Pfam" id="PF05036">
    <property type="entry name" value="SPOR"/>
    <property type="match status" value="1"/>
</dbReference>
<keyword evidence="4" id="KW-0449">Lipoprotein</keyword>